<evidence type="ECO:0000313" key="3">
    <source>
        <dbReference type="Proteomes" id="UP001177003"/>
    </source>
</evidence>
<accession>A0AA35Z579</accession>
<name>A0AA35Z579_LACSI</name>
<feature type="transmembrane region" description="Helical" evidence="1">
    <location>
        <begin position="9"/>
        <end position="27"/>
    </location>
</feature>
<feature type="transmembrane region" description="Helical" evidence="1">
    <location>
        <begin position="33"/>
        <end position="60"/>
    </location>
</feature>
<reference evidence="2" key="1">
    <citation type="submission" date="2023-04" db="EMBL/GenBank/DDBJ databases">
        <authorList>
            <person name="Vijverberg K."/>
            <person name="Xiong W."/>
            <person name="Schranz E."/>
        </authorList>
    </citation>
    <scope>NUCLEOTIDE SEQUENCE</scope>
</reference>
<organism evidence="2 3">
    <name type="scientific">Lactuca saligna</name>
    <name type="common">Willowleaf lettuce</name>
    <dbReference type="NCBI Taxonomy" id="75948"/>
    <lineage>
        <taxon>Eukaryota</taxon>
        <taxon>Viridiplantae</taxon>
        <taxon>Streptophyta</taxon>
        <taxon>Embryophyta</taxon>
        <taxon>Tracheophyta</taxon>
        <taxon>Spermatophyta</taxon>
        <taxon>Magnoliopsida</taxon>
        <taxon>eudicotyledons</taxon>
        <taxon>Gunneridae</taxon>
        <taxon>Pentapetalae</taxon>
        <taxon>asterids</taxon>
        <taxon>campanulids</taxon>
        <taxon>Asterales</taxon>
        <taxon>Asteraceae</taxon>
        <taxon>Cichorioideae</taxon>
        <taxon>Cichorieae</taxon>
        <taxon>Lactucinae</taxon>
        <taxon>Lactuca</taxon>
    </lineage>
</organism>
<proteinExistence type="predicted"/>
<dbReference type="AlphaFoldDB" id="A0AA35Z579"/>
<sequence length="78" mass="8786">MHPSLIDEVFGLLMLMFIAASTAWLHRSCELPVLIWALLSSSIIAGVFDTPIPIISTSLIRSLELNYRDRLNGDSRWT</sequence>
<keyword evidence="1" id="KW-0812">Transmembrane</keyword>
<protein>
    <submittedName>
        <fullName evidence="2">Uncharacterized protein</fullName>
    </submittedName>
</protein>
<keyword evidence="3" id="KW-1185">Reference proteome</keyword>
<keyword evidence="1" id="KW-0472">Membrane</keyword>
<evidence type="ECO:0000313" key="2">
    <source>
        <dbReference type="EMBL" id="CAI9286080.1"/>
    </source>
</evidence>
<evidence type="ECO:0000256" key="1">
    <source>
        <dbReference type="SAM" id="Phobius"/>
    </source>
</evidence>
<dbReference type="EMBL" id="OX465081">
    <property type="protein sequence ID" value="CAI9286080.1"/>
    <property type="molecule type" value="Genomic_DNA"/>
</dbReference>
<dbReference type="Proteomes" id="UP001177003">
    <property type="component" value="Chromosome 5"/>
</dbReference>
<gene>
    <name evidence="2" type="ORF">LSALG_LOCUS25517</name>
</gene>
<keyword evidence="1" id="KW-1133">Transmembrane helix</keyword>